<feature type="domain" description="SAM-dependent MTase RsmB/NOP-type" evidence="6">
    <location>
        <begin position="134"/>
        <end position="384"/>
    </location>
</feature>
<evidence type="ECO:0000256" key="3">
    <source>
        <dbReference type="ARBA" id="ARBA00022691"/>
    </source>
</evidence>
<keyword evidence="3 5" id="KW-0949">S-adenosyl-L-methionine</keyword>
<evidence type="ECO:0000259" key="6">
    <source>
        <dbReference type="PROSITE" id="PS51686"/>
    </source>
</evidence>
<dbReference type="InterPro" id="IPR049560">
    <property type="entry name" value="MeTrfase_RsmB-F_NOP2_cat"/>
</dbReference>
<dbReference type="Gene3D" id="3.30.70.1170">
    <property type="entry name" value="Sun protein, domain 3"/>
    <property type="match status" value="1"/>
</dbReference>
<reference evidence="7 8" key="1">
    <citation type="submission" date="2019-03" db="EMBL/GenBank/DDBJ databases">
        <title>Primorskyibacter sp. SS33 isolated from sediments.</title>
        <authorList>
            <person name="Xunke S."/>
        </authorList>
    </citation>
    <scope>NUCLEOTIDE SEQUENCE [LARGE SCALE GENOMIC DNA]</scope>
    <source>
        <strain evidence="7 8">SS33</strain>
    </source>
</reference>
<comment type="caution">
    <text evidence="5">Lacks conserved residue(s) required for the propagation of feature annotation.</text>
</comment>
<accession>A0A4V3BAQ4</accession>
<keyword evidence="4 5" id="KW-0694">RNA-binding</keyword>
<dbReference type="GO" id="GO:0003723">
    <property type="term" value="F:RNA binding"/>
    <property type="evidence" value="ECO:0007669"/>
    <property type="project" value="UniProtKB-UniRule"/>
</dbReference>
<dbReference type="EMBL" id="SNAA01000002">
    <property type="protein sequence ID" value="TDL83689.1"/>
    <property type="molecule type" value="Genomic_DNA"/>
</dbReference>
<comment type="caution">
    <text evidence="7">The sequence shown here is derived from an EMBL/GenBank/DDBJ whole genome shotgun (WGS) entry which is preliminary data.</text>
</comment>
<evidence type="ECO:0000256" key="5">
    <source>
        <dbReference type="PROSITE-ProRule" id="PRU01023"/>
    </source>
</evidence>
<organism evidence="7 8">
    <name type="scientific">Palleronia sediminis</name>
    <dbReference type="NCBI Taxonomy" id="2547833"/>
    <lineage>
        <taxon>Bacteria</taxon>
        <taxon>Pseudomonadati</taxon>
        <taxon>Pseudomonadota</taxon>
        <taxon>Alphaproteobacteria</taxon>
        <taxon>Rhodobacterales</taxon>
        <taxon>Roseobacteraceae</taxon>
        <taxon>Palleronia</taxon>
    </lineage>
</organism>
<dbReference type="InterPro" id="IPR023267">
    <property type="entry name" value="RCMT"/>
</dbReference>
<dbReference type="GO" id="GO:0001510">
    <property type="term" value="P:RNA methylation"/>
    <property type="evidence" value="ECO:0007669"/>
    <property type="project" value="InterPro"/>
</dbReference>
<dbReference type="Pfam" id="PF01189">
    <property type="entry name" value="Methyltr_RsmB-F"/>
    <property type="match status" value="1"/>
</dbReference>
<dbReference type="AlphaFoldDB" id="A0A4V3BAQ4"/>
<feature type="binding site" evidence="5">
    <location>
        <position position="284"/>
    </location>
    <ligand>
        <name>S-adenosyl-L-methionine</name>
        <dbReference type="ChEBI" id="CHEBI:59789"/>
    </ligand>
</feature>
<dbReference type="PANTHER" id="PTHR22807">
    <property type="entry name" value="NOP2 YEAST -RELATED NOL1/NOP2/FMU SUN DOMAIN-CONTAINING"/>
    <property type="match status" value="1"/>
</dbReference>
<comment type="similarity">
    <text evidence="5">Belongs to the class I-like SAM-binding methyltransferase superfamily. RsmB/NOP family.</text>
</comment>
<keyword evidence="8" id="KW-1185">Reference proteome</keyword>
<evidence type="ECO:0000313" key="7">
    <source>
        <dbReference type="EMBL" id="TDL83689.1"/>
    </source>
</evidence>
<evidence type="ECO:0000256" key="4">
    <source>
        <dbReference type="ARBA" id="ARBA00022884"/>
    </source>
</evidence>
<dbReference type="Gene3D" id="3.40.50.150">
    <property type="entry name" value="Vaccinia Virus protein VP39"/>
    <property type="match status" value="1"/>
</dbReference>
<dbReference type="Pfam" id="PF22458">
    <property type="entry name" value="RsmF-B_ferredox"/>
    <property type="match status" value="1"/>
</dbReference>
<dbReference type="PROSITE" id="PS51686">
    <property type="entry name" value="SAM_MT_RSMB_NOP"/>
    <property type="match status" value="1"/>
</dbReference>
<dbReference type="GO" id="GO:0008173">
    <property type="term" value="F:RNA methyltransferase activity"/>
    <property type="evidence" value="ECO:0007669"/>
    <property type="project" value="InterPro"/>
</dbReference>
<dbReference type="InterPro" id="IPR029063">
    <property type="entry name" value="SAM-dependent_MTases_sf"/>
</dbReference>
<dbReference type="InterPro" id="IPR001678">
    <property type="entry name" value="MeTrfase_RsmB-F_NOP2_dom"/>
</dbReference>
<dbReference type="SUPFAM" id="SSF53335">
    <property type="entry name" value="S-adenosyl-L-methionine-dependent methyltransferases"/>
    <property type="match status" value="1"/>
</dbReference>
<protein>
    <submittedName>
        <fullName evidence="7">RsmB/NOP family class I SAM-dependent RNA methyltransferase</fullName>
    </submittedName>
</protein>
<name>A0A4V3BAQ4_9RHOB</name>
<dbReference type="PANTHER" id="PTHR22807:SF53">
    <property type="entry name" value="RIBOSOMAL RNA SMALL SUBUNIT METHYLTRANSFERASE B-RELATED"/>
    <property type="match status" value="1"/>
</dbReference>
<dbReference type="OrthoDB" id="9810297at2"/>
<dbReference type="InterPro" id="IPR054728">
    <property type="entry name" value="RsmB-like_ferredoxin"/>
</dbReference>
<dbReference type="RefSeq" id="WP_133395642.1">
    <property type="nucleotide sequence ID" value="NZ_SNAA01000002.1"/>
</dbReference>
<evidence type="ECO:0000313" key="8">
    <source>
        <dbReference type="Proteomes" id="UP000295701"/>
    </source>
</evidence>
<feature type="active site" description="Nucleophile" evidence="5">
    <location>
        <position position="337"/>
    </location>
</feature>
<evidence type="ECO:0000256" key="1">
    <source>
        <dbReference type="ARBA" id="ARBA00022603"/>
    </source>
</evidence>
<proteinExistence type="inferred from homology"/>
<dbReference type="Proteomes" id="UP000295701">
    <property type="component" value="Unassembled WGS sequence"/>
</dbReference>
<dbReference type="PRINTS" id="PR02008">
    <property type="entry name" value="RCMTFAMILY"/>
</dbReference>
<gene>
    <name evidence="7" type="ORF">E2L08_03355</name>
</gene>
<sequence length="384" mass="41419">MTPGARAQAAILCLDAIEGGTPAEKVLTNWARGARYAGSRDRAAVRDLVFDILRRWWSVAIRGGGTTGRARMIGYLREIGGLEGVFDVDPYGPGPLTDVEQAGGRRPEGREALDWPEWLWPELDRSLGPEAEPVARAMRDRAPVFLRANPLKTNRDAAIEQLAAEGITARAHPLSPTAIEVIDRTRAIPGSHAFHQGLIEIQDAASQAVIDRLPPVTGLRVLDFCAGGGGKTLALAAHRPARLHAHDKFRDRMKDLLTRATRAGAGVKVVNTPDPCGYDLVLADAPCSGSGAWRRQPHGKISMNDSGLEALLKRQDEVLSASACYVAPGGYLAYATCSIFDAENGDRVAAFLESHPEFRLIDAHRFTPLDGGDGFYIAILQLSP</sequence>
<keyword evidence="1 5" id="KW-0489">Methyltransferase</keyword>
<keyword evidence="2 5" id="KW-0808">Transferase</keyword>
<evidence type="ECO:0000256" key="2">
    <source>
        <dbReference type="ARBA" id="ARBA00022679"/>
    </source>
</evidence>
<feature type="binding site" evidence="5">
    <location>
        <position position="247"/>
    </location>
    <ligand>
        <name>S-adenosyl-L-methionine</name>
        <dbReference type="ChEBI" id="CHEBI:59789"/>
    </ligand>
</feature>